<dbReference type="Pfam" id="PF24818">
    <property type="entry name" value="PH_TRF2_HOY1"/>
    <property type="match status" value="1"/>
</dbReference>
<feature type="domain" description="TRF2/HOY1 PH-like" evidence="2">
    <location>
        <begin position="102"/>
        <end position="219"/>
    </location>
</feature>
<evidence type="ECO:0000313" key="3">
    <source>
        <dbReference type="EMBL" id="KAL3528998.1"/>
    </source>
</evidence>
<keyword evidence="4" id="KW-1185">Reference proteome</keyword>
<evidence type="ECO:0000256" key="1">
    <source>
        <dbReference type="SAM" id="MobiDB-lite"/>
    </source>
</evidence>
<feature type="region of interest" description="Disordered" evidence="1">
    <location>
        <begin position="1"/>
        <end position="29"/>
    </location>
</feature>
<proteinExistence type="predicted"/>
<feature type="compositionally biased region" description="Basic and acidic residues" evidence="1">
    <location>
        <begin position="1"/>
        <end position="21"/>
    </location>
</feature>
<evidence type="ECO:0000259" key="2">
    <source>
        <dbReference type="Pfam" id="PF24818"/>
    </source>
</evidence>
<accession>A0ABD3ACY1</accession>
<feature type="region of interest" description="Disordered" evidence="1">
    <location>
        <begin position="276"/>
        <end position="319"/>
    </location>
</feature>
<dbReference type="PANTHER" id="PTHR33494:SF1">
    <property type="entry name" value="C2H2-TYPE DOMAIN-CONTAINING PROTEIN-RELATED"/>
    <property type="match status" value="1"/>
</dbReference>
<gene>
    <name evidence="3" type="ORF">ACH5RR_008320</name>
</gene>
<evidence type="ECO:0000313" key="4">
    <source>
        <dbReference type="Proteomes" id="UP001630127"/>
    </source>
</evidence>
<dbReference type="Proteomes" id="UP001630127">
    <property type="component" value="Unassembled WGS sequence"/>
</dbReference>
<comment type="caution">
    <text evidence="3">The sequence shown here is derived from an EMBL/GenBank/DDBJ whole genome shotgun (WGS) entry which is preliminary data.</text>
</comment>
<sequence>MAAVKREVEEEPLDEKQENRPLIKRSKHSLELQESKGKVEYNLFDEPSPLGLRLRKSPSLLDLIQMRLSQPDSSKTASFSKKEQKGMAAGSSGSSEKLKASNFPATILRIGTWEYKSRYEGDLVAKCYFAKHKLVWEVLDGGLKNKIEIQWSHIMALKANYPDDGLGTLDVVLARQPLFFRETNPQPRKHTLWQATSDFTGGQASIQRRHFLQCPQGLLGKHFEKLIQCDPRLNFLSRQGEIMLDSPYFEPRISVFDDPNENRTVFDLNSDESPGFFNLRDAASPSGGQSSSSKNEQDPVSISRESFRHETPSPSSVMDTRVIEEIKNSGGEQLKELRSWDQIRVPGLHTSMSMSDLVSHLENRISEQRTSNNVILSSEDQQGLEFLEEISRCLFSDSQYMPASNEKSLMSRVNSLCCLLQKDPVTGQSLPSKSDSSADMAVMNKKIDESNFTLQASGSKVEKSATVEGEMEDMSGCKQTPSMSRKDSVGDLLLHLPRIASLPQFLFNISDDIDNQAR</sequence>
<reference evidence="3 4" key="1">
    <citation type="submission" date="2024-11" db="EMBL/GenBank/DDBJ databases">
        <title>A near-complete genome assembly of Cinchona calisaya.</title>
        <authorList>
            <person name="Lian D.C."/>
            <person name="Zhao X.W."/>
            <person name="Wei L."/>
        </authorList>
    </citation>
    <scope>NUCLEOTIDE SEQUENCE [LARGE SCALE GENOMIC DNA]</scope>
    <source>
        <tissue evidence="3">Nenye</tissue>
    </source>
</reference>
<dbReference type="PANTHER" id="PTHR33494">
    <property type="entry name" value="OS02G0793800 PROTEIN"/>
    <property type="match status" value="1"/>
</dbReference>
<protein>
    <recommendedName>
        <fullName evidence="2">TRF2/HOY1 PH-like domain-containing protein</fullName>
    </recommendedName>
</protein>
<dbReference type="EMBL" id="JBJUIK010000004">
    <property type="protein sequence ID" value="KAL3528998.1"/>
    <property type="molecule type" value="Genomic_DNA"/>
</dbReference>
<feature type="compositionally biased region" description="Low complexity" evidence="1">
    <location>
        <begin position="284"/>
        <end position="293"/>
    </location>
</feature>
<organism evidence="3 4">
    <name type="scientific">Cinchona calisaya</name>
    <dbReference type="NCBI Taxonomy" id="153742"/>
    <lineage>
        <taxon>Eukaryota</taxon>
        <taxon>Viridiplantae</taxon>
        <taxon>Streptophyta</taxon>
        <taxon>Embryophyta</taxon>
        <taxon>Tracheophyta</taxon>
        <taxon>Spermatophyta</taxon>
        <taxon>Magnoliopsida</taxon>
        <taxon>eudicotyledons</taxon>
        <taxon>Gunneridae</taxon>
        <taxon>Pentapetalae</taxon>
        <taxon>asterids</taxon>
        <taxon>lamiids</taxon>
        <taxon>Gentianales</taxon>
        <taxon>Rubiaceae</taxon>
        <taxon>Cinchonoideae</taxon>
        <taxon>Cinchoneae</taxon>
        <taxon>Cinchona</taxon>
    </lineage>
</organism>
<dbReference type="InterPro" id="IPR057939">
    <property type="entry name" value="TRF2_HOY1_PH"/>
</dbReference>
<name>A0ABD3ACY1_9GENT</name>
<dbReference type="AlphaFoldDB" id="A0ABD3ACY1"/>
<feature type="region of interest" description="Disordered" evidence="1">
    <location>
        <begin position="72"/>
        <end position="98"/>
    </location>
</feature>